<gene>
    <name evidence="2" type="ORF">CEXT_714231</name>
</gene>
<evidence type="ECO:0000313" key="2">
    <source>
        <dbReference type="EMBL" id="GIX79267.1"/>
    </source>
</evidence>
<feature type="compositionally biased region" description="Basic and acidic residues" evidence="1">
    <location>
        <begin position="1"/>
        <end position="14"/>
    </location>
</feature>
<sequence length="95" mass="10760">MSQREREREREKVSENPSPRLALFLGAPDLRPRQPVSRGASSPLAGESLVSSASSSSLSLRNNHAKIRDRPGAPRVRRPRHNRYEYYSTSLFLTN</sequence>
<keyword evidence="3" id="KW-1185">Reference proteome</keyword>
<dbReference type="Proteomes" id="UP001054945">
    <property type="component" value="Unassembled WGS sequence"/>
</dbReference>
<organism evidence="2 3">
    <name type="scientific">Caerostris extrusa</name>
    <name type="common">Bark spider</name>
    <name type="synonym">Caerostris bankana</name>
    <dbReference type="NCBI Taxonomy" id="172846"/>
    <lineage>
        <taxon>Eukaryota</taxon>
        <taxon>Metazoa</taxon>
        <taxon>Ecdysozoa</taxon>
        <taxon>Arthropoda</taxon>
        <taxon>Chelicerata</taxon>
        <taxon>Arachnida</taxon>
        <taxon>Araneae</taxon>
        <taxon>Araneomorphae</taxon>
        <taxon>Entelegynae</taxon>
        <taxon>Araneoidea</taxon>
        <taxon>Araneidae</taxon>
        <taxon>Caerostris</taxon>
    </lineage>
</organism>
<dbReference type="EMBL" id="BPLR01020477">
    <property type="protein sequence ID" value="GIX79267.1"/>
    <property type="molecule type" value="Genomic_DNA"/>
</dbReference>
<evidence type="ECO:0000313" key="3">
    <source>
        <dbReference type="Proteomes" id="UP001054945"/>
    </source>
</evidence>
<reference evidence="2 3" key="1">
    <citation type="submission" date="2021-06" db="EMBL/GenBank/DDBJ databases">
        <title>Caerostris extrusa draft genome.</title>
        <authorList>
            <person name="Kono N."/>
            <person name="Arakawa K."/>
        </authorList>
    </citation>
    <scope>NUCLEOTIDE SEQUENCE [LARGE SCALE GENOMIC DNA]</scope>
</reference>
<name>A0AAV4N353_CAEEX</name>
<protein>
    <submittedName>
        <fullName evidence="2">Uncharacterized protein</fullName>
    </submittedName>
</protein>
<dbReference type="AlphaFoldDB" id="A0AAV4N353"/>
<feature type="region of interest" description="Disordered" evidence="1">
    <location>
        <begin position="1"/>
        <end position="82"/>
    </location>
</feature>
<proteinExistence type="predicted"/>
<evidence type="ECO:0000256" key="1">
    <source>
        <dbReference type="SAM" id="MobiDB-lite"/>
    </source>
</evidence>
<comment type="caution">
    <text evidence="2">The sequence shown here is derived from an EMBL/GenBank/DDBJ whole genome shotgun (WGS) entry which is preliminary data.</text>
</comment>
<accession>A0AAV4N353</accession>
<feature type="compositionally biased region" description="Low complexity" evidence="1">
    <location>
        <begin position="48"/>
        <end position="60"/>
    </location>
</feature>